<organism evidence="1 2">
    <name type="scientific">Suillus plorans</name>
    <dbReference type="NCBI Taxonomy" id="116603"/>
    <lineage>
        <taxon>Eukaryota</taxon>
        <taxon>Fungi</taxon>
        <taxon>Dikarya</taxon>
        <taxon>Basidiomycota</taxon>
        <taxon>Agaricomycotina</taxon>
        <taxon>Agaricomycetes</taxon>
        <taxon>Agaricomycetidae</taxon>
        <taxon>Boletales</taxon>
        <taxon>Suillineae</taxon>
        <taxon>Suillaceae</taxon>
        <taxon>Suillus</taxon>
    </lineage>
</organism>
<reference evidence="1" key="1">
    <citation type="journal article" date="2020" name="New Phytol.">
        <title>Comparative genomics reveals dynamic genome evolution in host specialist ectomycorrhizal fungi.</title>
        <authorList>
            <person name="Lofgren L.A."/>
            <person name="Nguyen N.H."/>
            <person name="Vilgalys R."/>
            <person name="Ruytinx J."/>
            <person name="Liao H.L."/>
            <person name="Branco S."/>
            <person name="Kuo A."/>
            <person name="LaButti K."/>
            <person name="Lipzen A."/>
            <person name="Andreopoulos W."/>
            <person name="Pangilinan J."/>
            <person name="Riley R."/>
            <person name="Hundley H."/>
            <person name="Na H."/>
            <person name="Barry K."/>
            <person name="Grigoriev I.V."/>
            <person name="Stajich J.E."/>
            <person name="Kennedy P.G."/>
        </authorList>
    </citation>
    <scope>NUCLEOTIDE SEQUENCE</scope>
    <source>
        <strain evidence="1">S12</strain>
    </source>
</reference>
<evidence type="ECO:0000313" key="2">
    <source>
        <dbReference type="Proteomes" id="UP000719766"/>
    </source>
</evidence>
<dbReference type="RefSeq" id="XP_041163344.1">
    <property type="nucleotide sequence ID" value="XM_041302393.1"/>
</dbReference>
<accession>A0A9P7DMU4</accession>
<dbReference type="Proteomes" id="UP000719766">
    <property type="component" value="Unassembled WGS sequence"/>
</dbReference>
<dbReference type="AlphaFoldDB" id="A0A9P7DMU4"/>
<proteinExistence type="predicted"/>
<dbReference type="GeneID" id="64596157"/>
<dbReference type="OrthoDB" id="2660381at2759"/>
<keyword evidence="2" id="KW-1185">Reference proteome</keyword>
<evidence type="ECO:0000313" key="1">
    <source>
        <dbReference type="EMBL" id="KAG1798658.1"/>
    </source>
</evidence>
<comment type="caution">
    <text evidence="1">The sequence shown here is derived from an EMBL/GenBank/DDBJ whole genome shotgun (WGS) entry which is preliminary data.</text>
</comment>
<gene>
    <name evidence="1" type="ORF">HD556DRAFT_1352295</name>
</gene>
<name>A0A9P7DMU4_9AGAM</name>
<protein>
    <submittedName>
        <fullName evidence="1">Uncharacterized protein</fullName>
    </submittedName>
</protein>
<dbReference type="EMBL" id="JABBWE010000013">
    <property type="protein sequence ID" value="KAG1798658.1"/>
    <property type="molecule type" value="Genomic_DNA"/>
</dbReference>
<sequence>MGSSMPVHLRHAALRLAHSAREEMVWIDAIDNAELRDMILTELSPAILTAVCPQPGVTLSDDDPDCFFHDGRDSCYLKLLFTLARNSNWHPHLVEDHHIDRCISIVAKCDLGPHAFYLAGILLRIAPEQSSVASLNSITERQWWDIMRKAWFYTRYDIYDIHCFEFLPVLVEGTKRYMQIAREYHLEYLIRCVDRVLLSALETRDSQQGEGEGVIVVVKELRTVVSDMIKKLVGSQGVVSP</sequence>